<evidence type="ECO:0000313" key="2">
    <source>
        <dbReference type="Proteomes" id="UP001060085"/>
    </source>
</evidence>
<accession>A0ACC0C2V4</accession>
<reference evidence="2" key="1">
    <citation type="journal article" date="2023" name="Nat. Plants">
        <title>Single-cell RNA sequencing provides a high-resolution roadmap for understanding the multicellular compartmentation of specialized metabolism.</title>
        <authorList>
            <person name="Sun S."/>
            <person name="Shen X."/>
            <person name="Li Y."/>
            <person name="Li Y."/>
            <person name="Wang S."/>
            <person name="Li R."/>
            <person name="Zhang H."/>
            <person name="Shen G."/>
            <person name="Guo B."/>
            <person name="Wei J."/>
            <person name="Xu J."/>
            <person name="St-Pierre B."/>
            <person name="Chen S."/>
            <person name="Sun C."/>
        </authorList>
    </citation>
    <scope>NUCLEOTIDE SEQUENCE [LARGE SCALE GENOMIC DNA]</scope>
</reference>
<proteinExistence type="predicted"/>
<sequence>MNYQYPANYEFRQNTRNSPSNGAIYLLIGINCVGPIVRAFSSGNNSIVGFILFIYSTFFLLEYCFLLYNRFPENDNSMQKKLIGVAIWCLFSGIMFGLAYQFGAHFPFLFALTVYGVAFAASSVIFYVYIIYNNRINKQQIGKNCCSAGDDQKIIFSEEDYVDVILEKV</sequence>
<name>A0ACC0C2V4_CATRO</name>
<keyword evidence="2" id="KW-1185">Reference proteome</keyword>
<protein>
    <submittedName>
        <fullName evidence="1">Uncharacterized protein</fullName>
    </submittedName>
</protein>
<gene>
    <name evidence="1" type="ORF">M9H77_10102</name>
</gene>
<dbReference type="Proteomes" id="UP001060085">
    <property type="component" value="Linkage Group LG02"/>
</dbReference>
<dbReference type="EMBL" id="CM044702">
    <property type="protein sequence ID" value="KAI5679152.1"/>
    <property type="molecule type" value="Genomic_DNA"/>
</dbReference>
<organism evidence="1 2">
    <name type="scientific">Catharanthus roseus</name>
    <name type="common">Madagascar periwinkle</name>
    <name type="synonym">Vinca rosea</name>
    <dbReference type="NCBI Taxonomy" id="4058"/>
    <lineage>
        <taxon>Eukaryota</taxon>
        <taxon>Viridiplantae</taxon>
        <taxon>Streptophyta</taxon>
        <taxon>Embryophyta</taxon>
        <taxon>Tracheophyta</taxon>
        <taxon>Spermatophyta</taxon>
        <taxon>Magnoliopsida</taxon>
        <taxon>eudicotyledons</taxon>
        <taxon>Gunneridae</taxon>
        <taxon>Pentapetalae</taxon>
        <taxon>asterids</taxon>
        <taxon>lamiids</taxon>
        <taxon>Gentianales</taxon>
        <taxon>Apocynaceae</taxon>
        <taxon>Rauvolfioideae</taxon>
        <taxon>Vinceae</taxon>
        <taxon>Catharanthinae</taxon>
        <taxon>Catharanthus</taxon>
    </lineage>
</organism>
<comment type="caution">
    <text evidence="1">The sequence shown here is derived from an EMBL/GenBank/DDBJ whole genome shotgun (WGS) entry which is preliminary data.</text>
</comment>
<evidence type="ECO:0000313" key="1">
    <source>
        <dbReference type="EMBL" id="KAI5679152.1"/>
    </source>
</evidence>